<dbReference type="InterPro" id="IPR029033">
    <property type="entry name" value="His_PPase_superfam"/>
</dbReference>
<accession>A0A9P4U194</accession>
<dbReference type="GO" id="GO:0005737">
    <property type="term" value="C:cytoplasm"/>
    <property type="evidence" value="ECO:0007669"/>
    <property type="project" value="TreeGrafter"/>
</dbReference>
<keyword evidence="2" id="KW-1185">Reference proteome</keyword>
<sequence>MASQIHIVRHAESVHNVTKDFTKLDPSLTDLGFEQAGQLVQNFPESSSIGVIITSPLKRAVQTTLAGFPHVLEKSNFALGSNPGGIENGAKLIVDPDLQERSDLPCDTGSDRSVLETTFPGVDFGAVESGWQSKEGAYSADDESVKARAYKVRRRLAALAEKLKNEQKKDIVVVTHGVFMKFLSGDPNIDLPKAGWNSYTIEEDSSGDAVLRQAV</sequence>
<organism evidence="1 2">
    <name type="scientific">Tothia fuscella</name>
    <dbReference type="NCBI Taxonomy" id="1048955"/>
    <lineage>
        <taxon>Eukaryota</taxon>
        <taxon>Fungi</taxon>
        <taxon>Dikarya</taxon>
        <taxon>Ascomycota</taxon>
        <taxon>Pezizomycotina</taxon>
        <taxon>Dothideomycetes</taxon>
        <taxon>Pleosporomycetidae</taxon>
        <taxon>Venturiales</taxon>
        <taxon>Cylindrosympodiaceae</taxon>
        <taxon>Tothia</taxon>
    </lineage>
</organism>
<dbReference type="AlphaFoldDB" id="A0A9P4U194"/>
<gene>
    <name evidence="1" type="ORF">EJ08DRAFT_686700</name>
</gene>
<evidence type="ECO:0000313" key="2">
    <source>
        <dbReference type="Proteomes" id="UP000800235"/>
    </source>
</evidence>
<dbReference type="PANTHER" id="PTHR48100:SF54">
    <property type="entry name" value="PHOSPHATASE SPAC5H10.03-RELATED"/>
    <property type="match status" value="1"/>
</dbReference>
<reference evidence="1" key="1">
    <citation type="journal article" date="2020" name="Stud. Mycol.">
        <title>101 Dothideomycetes genomes: a test case for predicting lifestyles and emergence of pathogens.</title>
        <authorList>
            <person name="Haridas S."/>
            <person name="Albert R."/>
            <person name="Binder M."/>
            <person name="Bloem J."/>
            <person name="Labutti K."/>
            <person name="Salamov A."/>
            <person name="Andreopoulos B."/>
            <person name="Baker S."/>
            <person name="Barry K."/>
            <person name="Bills G."/>
            <person name="Bluhm B."/>
            <person name="Cannon C."/>
            <person name="Castanera R."/>
            <person name="Culley D."/>
            <person name="Daum C."/>
            <person name="Ezra D."/>
            <person name="Gonzalez J."/>
            <person name="Henrissat B."/>
            <person name="Kuo A."/>
            <person name="Liang C."/>
            <person name="Lipzen A."/>
            <person name="Lutzoni F."/>
            <person name="Magnuson J."/>
            <person name="Mondo S."/>
            <person name="Nolan M."/>
            <person name="Ohm R."/>
            <person name="Pangilinan J."/>
            <person name="Park H.-J."/>
            <person name="Ramirez L."/>
            <person name="Alfaro M."/>
            <person name="Sun H."/>
            <person name="Tritt A."/>
            <person name="Yoshinaga Y."/>
            <person name="Zwiers L.-H."/>
            <person name="Turgeon B."/>
            <person name="Goodwin S."/>
            <person name="Spatafora J."/>
            <person name="Crous P."/>
            <person name="Grigoriev I."/>
        </authorList>
    </citation>
    <scope>NUCLEOTIDE SEQUENCE</scope>
    <source>
        <strain evidence="1">CBS 130266</strain>
    </source>
</reference>
<protein>
    <submittedName>
        <fullName evidence="1">Phosphoglycerate mutase-like protein</fullName>
    </submittedName>
</protein>
<dbReference type="GO" id="GO:0016791">
    <property type="term" value="F:phosphatase activity"/>
    <property type="evidence" value="ECO:0007669"/>
    <property type="project" value="TreeGrafter"/>
</dbReference>
<proteinExistence type="predicted"/>
<dbReference type="CDD" id="cd07067">
    <property type="entry name" value="HP_PGM_like"/>
    <property type="match status" value="1"/>
</dbReference>
<dbReference type="Pfam" id="PF00300">
    <property type="entry name" value="His_Phos_1"/>
    <property type="match status" value="1"/>
</dbReference>
<dbReference type="SMART" id="SM00855">
    <property type="entry name" value="PGAM"/>
    <property type="match status" value="1"/>
</dbReference>
<dbReference type="InterPro" id="IPR013078">
    <property type="entry name" value="His_Pase_superF_clade-1"/>
</dbReference>
<dbReference type="InterPro" id="IPR050275">
    <property type="entry name" value="PGM_Phosphatase"/>
</dbReference>
<dbReference type="Proteomes" id="UP000800235">
    <property type="component" value="Unassembled WGS sequence"/>
</dbReference>
<dbReference type="EMBL" id="MU007024">
    <property type="protein sequence ID" value="KAF2432773.1"/>
    <property type="molecule type" value="Genomic_DNA"/>
</dbReference>
<name>A0A9P4U194_9PEZI</name>
<dbReference type="SUPFAM" id="SSF53254">
    <property type="entry name" value="Phosphoglycerate mutase-like"/>
    <property type="match status" value="1"/>
</dbReference>
<comment type="caution">
    <text evidence="1">The sequence shown here is derived from an EMBL/GenBank/DDBJ whole genome shotgun (WGS) entry which is preliminary data.</text>
</comment>
<dbReference type="Gene3D" id="3.40.50.1240">
    <property type="entry name" value="Phosphoglycerate mutase-like"/>
    <property type="match status" value="1"/>
</dbReference>
<dbReference type="PANTHER" id="PTHR48100">
    <property type="entry name" value="BROAD-SPECIFICITY PHOSPHATASE YOR283W-RELATED"/>
    <property type="match status" value="1"/>
</dbReference>
<evidence type="ECO:0000313" key="1">
    <source>
        <dbReference type="EMBL" id="KAF2432773.1"/>
    </source>
</evidence>
<dbReference type="OrthoDB" id="496981at2759"/>